<dbReference type="EMBL" id="LT981265">
    <property type="protein sequence ID" value="SPC33491.1"/>
    <property type="molecule type" value="Genomic_DNA"/>
</dbReference>
<dbReference type="EC" id="2.3.1.255" evidence="4"/>
<dbReference type="KEGG" id="ncv:NCAV_0297"/>
<dbReference type="PROSITE" id="PS51186">
    <property type="entry name" value="GNAT"/>
    <property type="match status" value="1"/>
</dbReference>
<organism evidence="4 5">
    <name type="scientific">Candidatus Nitrosocaldus cavascurensis</name>
    <dbReference type="NCBI Taxonomy" id="2058097"/>
    <lineage>
        <taxon>Archaea</taxon>
        <taxon>Nitrososphaerota</taxon>
        <taxon>Nitrososphaeria</taxon>
        <taxon>Candidatus Nitrosocaldales</taxon>
        <taxon>Candidatus Nitrosocaldaceae</taxon>
        <taxon>Candidatus Nitrosocaldus</taxon>
    </lineage>
</organism>
<sequence length="169" mass="19580">MQVVLRHVDDYIIRRCEYKDLLHVMEINMVALSEHYSEYFFEELLREFPEAFIVAEINGIIVGYIMCKVEYGFSNFKRLGFVKKGHVVSIAVLKEHRGKGLGTALMQEAINAMIARGCDEAYLEVRVSNEPAISVYENLKFIIKSRLRGYYRDGEDAYLMALDLHEQNS</sequence>
<keyword evidence="1 4" id="KW-0808">Transferase</keyword>
<accession>A0A2K5APB8</accession>
<dbReference type="RefSeq" id="WP_103287697.1">
    <property type="nucleotide sequence ID" value="NZ_LT981265.1"/>
</dbReference>
<dbReference type="SUPFAM" id="SSF55729">
    <property type="entry name" value="Acyl-CoA N-acyltransferases (Nat)"/>
    <property type="match status" value="1"/>
</dbReference>
<evidence type="ECO:0000313" key="4">
    <source>
        <dbReference type="EMBL" id="SPC33491.1"/>
    </source>
</evidence>
<protein>
    <submittedName>
        <fullName evidence="4">N-alpha-acetyltransferase</fullName>
        <ecNumber evidence="4">2.3.1.255</ecNumber>
        <ecNumber evidence="4">2.3.1.258</ecNumber>
    </submittedName>
</protein>
<dbReference type="GeneID" id="41594396"/>
<dbReference type="InterPro" id="IPR016181">
    <property type="entry name" value="Acyl_CoA_acyltransferase"/>
</dbReference>
<evidence type="ECO:0000256" key="2">
    <source>
        <dbReference type="ARBA" id="ARBA00023315"/>
    </source>
</evidence>
<gene>
    <name evidence="4" type="ORF">NCAV_0297</name>
</gene>
<name>A0A2K5APB8_9ARCH</name>
<dbReference type="PANTHER" id="PTHR23091:SF4">
    <property type="entry name" value="N-TERMINAL AMINO-ACID N(ALPHA)-ACETYLTRANSFERASE NATA"/>
    <property type="match status" value="1"/>
</dbReference>
<dbReference type="CDD" id="cd04301">
    <property type="entry name" value="NAT_SF"/>
    <property type="match status" value="1"/>
</dbReference>
<dbReference type="Proteomes" id="UP000236248">
    <property type="component" value="Chromosome NCAV"/>
</dbReference>
<dbReference type="InterPro" id="IPR045047">
    <property type="entry name" value="Ard1-like"/>
</dbReference>
<keyword evidence="5" id="KW-1185">Reference proteome</keyword>
<dbReference type="Pfam" id="PF00583">
    <property type="entry name" value="Acetyltransf_1"/>
    <property type="match status" value="1"/>
</dbReference>
<dbReference type="PANTHER" id="PTHR23091">
    <property type="entry name" value="N-TERMINAL ACETYLTRANSFERASE"/>
    <property type="match status" value="1"/>
</dbReference>
<evidence type="ECO:0000256" key="1">
    <source>
        <dbReference type="ARBA" id="ARBA00022679"/>
    </source>
</evidence>
<keyword evidence="2 4" id="KW-0012">Acyltransferase</keyword>
<dbReference type="NCBIfam" id="TIGR01575">
    <property type="entry name" value="rimI"/>
    <property type="match status" value="1"/>
</dbReference>
<feature type="domain" description="N-acetyltransferase" evidence="3">
    <location>
        <begin position="11"/>
        <end position="165"/>
    </location>
</feature>
<dbReference type="Gene3D" id="3.40.630.30">
    <property type="match status" value="1"/>
</dbReference>
<dbReference type="EC" id="2.3.1.258" evidence="4"/>
<proteinExistence type="predicted"/>
<evidence type="ECO:0000313" key="5">
    <source>
        <dbReference type="Proteomes" id="UP000236248"/>
    </source>
</evidence>
<dbReference type="InterPro" id="IPR006464">
    <property type="entry name" value="AcTrfase_RimI/Ard1"/>
</dbReference>
<reference evidence="5" key="1">
    <citation type="submission" date="2018-01" db="EMBL/GenBank/DDBJ databases">
        <authorList>
            <person name="Kerou L M."/>
        </authorList>
    </citation>
    <scope>NUCLEOTIDE SEQUENCE [LARGE SCALE GENOMIC DNA]</scope>
    <source>
        <strain evidence="5">SCU2</strain>
    </source>
</reference>
<evidence type="ECO:0000259" key="3">
    <source>
        <dbReference type="PROSITE" id="PS51186"/>
    </source>
</evidence>
<dbReference type="AlphaFoldDB" id="A0A2K5APB8"/>
<dbReference type="InterPro" id="IPR000182">
    <property type="entry name" value="GNAT_dom"/>
</dbReference>
<dbReference type="GO" id="GO:0120518">
    <property type="term" value="F:protein N-terminal-methionine acetyltransferase activity"/>
    <property type="evidence" value="ECO:0007669"/>
    <property type="project" value="UniProtKB-EC"/>
</dbReference>
<dbReference type="GO" id="GO:0031415">
    <property type="term" value="C:NatA complex"/>
    <property type="evidence" value="ECO:0007669"/>
    <property type="project" value="InterPro"/>
</dbReference>